<proteinExistence type="predicted"/>
<name>A0A9N7YN79_PLEPL</name>
<protein>
    <submittedName>
        <fullName evidence="2">Uncharacterized protein</fullName>
    </submittedName>
</protein>
<sequence>MWSPQWVFEFDSKTNSVEATKESLCCPSKCIVAFKHCLLIKTRQKRITRRSACGESRHTTPIKAPIHMKAISRQQKLFTSSPPCQPLFAPQQCQGAHPALPACMSARLKSLRRGTLVSSFPRGPMKSLFDSSLDWLPSMSVQPGNETGSVEAQLSLSKQPHMVHAAPPLPGPGVVADNDPCFPGTKCSLCPQEPPDVPRRVNGAPRGDGHQGGGPADDKRRAGPGQRPSEEKEGESPSHVVFIKLESGPEPEGAVRGMRPSGKHNGFSGVSEALTAAPCRVASGVRGVPGGVCGQRGGGGGHGRSLFSPGQCVATPPTARHALLFLFIFRFFCLHRRPTLEQL</sequence>
<organism evidence="2 3">
    <name type="scientific">Pleuronectes platessa</name>
    <name type="common">European plaice</name>
    <dbReference type="NCBI Taxonomy" id="8262"/>
    <lineage>
        <taxon>Eukaryota</taxon>
        <taxon>Metazoa</taxon>
        <taxon>Chordata</taxon>
        <taxon>Craniata</taxon>
        <taxon>Vertebrata</taxon>
        <taxon>Euteleostomi</taxon>
        <taxon>Actinopterygii</taxon>
        <taxon>Neopterygii</taxon>
        <taxon>Teleostei</taxon>
        <taxon>Neoteleostei</taxon>
        <taxon>Acanthomorphata</taxon>
        <taxon>Carangaria</taxon>
        <taxon>Pleuronectiformes</taxon>
        <taxon>Pleuronectoidei</taxon>
        <taxon>Pleuronectidae</taxon>
        <taxon>Pleuronectes</taxon>
    </lineage>
</organism>
<dbReference type="EMBL" id="CADEAL010001556">
    <property type="protein sequence ID" value="CAB1433322.1"/>
    <property type="molecule type" value="Genomic_DNA"/>
</dbReference>
<reference evidence="2" key="1">
    <citation type="submission" date="2020-03" db="EMBL/GenBank/DDBJ databases">
        <authorList>
            <person name="Weist P."/>
        </authorList>
    </citation>
    <scope>NUCLEOTIDE SEQUENCE</scope>
</reference>
<comment type="caution">
    <text evidence="2">The sequence shown here is derived from an EMBL/GenBank/DDBJ whole genome shotgun (WGS) entry which is preliminary data.</text>
</comment>
<evidence type="ECO:0000313" key="3">
    <source>
        <dbReference type="Proteomes" id="UP001153269"/>
    </source>
</evidence>
<keyword evidence="3" id="KW-1185">Reference proteome</keyword>
<feature type="region of interest" description="Disordered" evidence="1">
    <location>
        <begin position="187"/>
        <end position="269"/>
    </location>
</feature>
<dbReference type="Proteomes" id="UP001153269">
    <property type="component" value="Unassembled WGS sequence"/>
</dbReference>
<gene>
    <name evidence="2" type="ORF">PLEPLA_LOCUS21412</name>
</gene>
<evidence type="ECO:0000256" key="1">
    <source>
        <dbReference type="SAM" id="MobiDB-lite"/>
    </source>
</evidence>
<evidence type="ECO:0000313" key="2">
    <source>
        <dbReference type="EMBL" id="CAB1433322.1"/>
    </source>
</evidence>
<accession>A0A9N7YN79</accession>
<dbReference type="AlphaFoldDB" id="A0A9N7YN79"/>